<keyword evidence="7" id="KW-0998">Cell outer membrane</keyword>
<evidence type="ECO:0000256" key="5">
    <source>
        <dbReference type="ARBA" id="ARBA00023077"/>
    </source>
</evidence>
<dbReference type="InterPro" id="IPR037066">
    <property type="entry name" value="Plug_dom_sf"/>
</dbReference>
<name>A0A5M9H9F3_9SPHI</name>
<evidence type="ECO:0000256" key="2">
    <source>
        <dbReference type="ARBA" id="ARBA00022448"/>
    </source>
</evidence>
<evidence type="ECO:0000256" key="7">
    <source>
        <dbReference type="ARBA" id="ARBA00023237"/>
    </source>
</evidence>
<accession>A0A5M9H9F3</accession>
<feature type="signal peptide" evidence="9">
    <location>
        <begin position="1"/>
        <end position="20"/>
    </location>
</feature>
<comment type="subcellular location">
    <subcellularLocation>
        <location evidence="1">Cell outer membrane</location>
        <topology evidence="1">Multi-pass membrane protein</topology>
    </subcellularLocation>
</comment>
<dbReference type="EMBL" id="VWNE01000014">
    <property type="protein sequence ID" value="KAA8482845.1"/>
    <property type="molecule type" value="Genomic_DNA"/>
</dbReference>
<dbReference type="InterPro" id="IPR000531">
    <property type="entry name" value="Beta-barrel_TonB"/>
</dbReference>
<dbReference type="RefSeq" id="WP_141814337.1">
    <property type="nucleotide sequence ID" value="NZ_VFPL01000001.1"/>
</dbReference>
<evidence type="ECO:0000259" key="10">
    <source>
        <dbReference type="Pfam" id="PF00593"/>
    </source>
</evidence>
<dbReference type="InterPro" id="IPR036942">
    <property type="entry name" value="Beta-barrel_TonB_sf"/>
</dbReference>
<dbReference type="Proteomes" id="UP000322918">
    <property type="component" value="Unassembled WGS sequence"/>
</dbReference>
<dbReference type="Gene3D" id="2.40.170.20">
    <property type="entry name" value="TonB-dependent receptor, beta-barrel domain"/>
    <property type="match status" value="1"/>
</dbReference>
<dbReference type="Pfam" id="PF07715">
    <property type="entry name" value="Plug"/>
    <property type="match status" value="1"/>
</dbReference>
<keyword evidence="2" id="KW-0813">Transport</keyword>
<evidence type="ECO:0000256" key="8">
    <source>
        <dbReference type="RuleBase" id="RU003357"/>
    </source>
</evidence>
<evidence type="ECO:0000256" key="6">
    <source>
        <dbReference type="ARBA" id="ARBA00023136"/>
    </source>
</evidence>
<keyword evidence="12" id="KW-0675">Receptor</keyword>
<sequence>MRNYIVVACGIIAACQSAFAQKTDSSVNYNVYKSLLLREVYIQPGKSVSQSNEELQTGGLQALSDQILERNPGINMIRRGNFAMEPSIRSLSGGRITMTIDGMRIFGACTDRMDPVSSYIEPTNLESILVSFSPGEDLHGTSIGGGVDFKLKEPKFTEGSQLNGMVGSGFESNGNAGQLLAGIEYSSADFAFHADGIYRRSSNYHAGRGTEVFFSQYQKWNGNISVKAKTGLNSYIKADYVQDEGRDIGYPALTMDVGFAKAKIAALSYMQKDPETHTMWETKVYYNFIDHAMDDTRRPVEQVAMHMDMPGTSRTFGAFSSISFKLREHHYFKFQLDGFSNKLSAEMTMYPENAAPMFMYTLPDPARTSIGFDFSDKVFLNSRASIKIGGRLEYLHDFLFTQAGKDQVSGLYNGDISRQRWMKNLSIQGSFHVSPRFDLSAQVAAGARAPTLQEEYSFYIYDRLDGHDYIGNPQLKQEKSINLDLNANFHTKEFKAETNVFSYFLRDYITGSILPGYSTMTIGANGVKQFINISSARLYGAALALSWSPFPAFNITSTNTYTRGTDHRANALLLIAPLKSVNTVSFQAGRGTIFHVESVSNARQNRVNTELYGETPTKGSTILNFGASRNLLFTPAKVLKLSGGVTNLMDSQYSQHLDIMKVLRPGRNFFVRMTLLF</sequence>
<feature type="domain" description="TonB-dependent receptor plug" evidence="11">
    <location>
        <begin position="48"/>
        <end position="147"/>
    </location>
</feature>
<gene>
    <name evidence="12" type="ORF">F1649_10165</name>
</gene>
<evidence type="ECO:0000256" key="9">
    <source>
        <dbReference type="SAM" id="SignalP"/>
    </source>
</evidence>
<dbReference type="Gene3D" id="2.170.130.10">
    <property type="entry name" value="TonB-dependent receptor, plug domain"/>
    <property type="match status" value="1"/>
</dbReference>
<keyword evidence="13" id="KW-1185">Reference proteome</keyword>
<dbReference type="InterPro" id="IPR039426">
    <property type="entry name" value="TonB-dep_rcpt-like"/>
</dbReference>
<evidence type="ECO:0000256" key="4">
    <source>
        <dbReference type="ARBA" id="ARBA00022692"/>
    </source>
</evidence>
<keyword evidence="4" id="KW-0812">Transmembrane</keyword>
<dbReference type="AlphaFoldDB" id="A0A5M9H9F3"/>
<feature type="chain" id="PRO_5024353870" evidence="9">
    <location>
        <begin position="21"/>
        <end position="677"/>
    </location>
</feature>
<dbReference type="SUPFAM" id="SSF56935">
    <property type="entry name" value="Porins"/>
    <property type="match status" value="1"/>
</dbReference>
<evidence type="ECO:0000313" key="13">
    <source>
        <dbReference type="Proteomes" id="UP000322918"/>
    </source>
</evidence>
<comment type="caution">
    <text evidence="12">The sequence shown here is derived from an EMBL/GenBank/DDBJ whole genome shotgun (WGS) entry which is preliminary data.</text>
</comment>
<reference evidence="12 13" key="1">
    <citation type="submission" date="2019-09" db="EMBL/GenBank/DDBJ databases">
        <title>Pararcticibacter amylolyticus gen. nov., sp. nov., isolated from a rottenly hemp rope, and reclassification of Pedobacter tournemirensis as Pararcticibacter tournemirensis comb. nov.</title>
        <authorList>
            <person name="Cai Y."/>
        </authorList>
    </citation>
    <scope>NUCLEOTIDE SEQUENCE [LARGE SCALE GENOMIC DNA]</scope>
    <source>
        <strain evidence="12 13">TF5-37.2-LB10</strain>
    </source>
</reference>
<evidence type="ECO:0000256" key="3">
    <source>
        <dbReference type="ARBA" id="ARBA00022452"/>
    </source>
</evidence>
<dbReference type="PANTHER" id="PTHR30069">
    <property type="entry name" value="TONB-DEPENDENT OUTER MEMBRANE RECEPTOR"/>
    <property type="match status" value="1"/>
</dbReference>
<dbReference type="PANTHER" id="PTHR30069:SF49">
    <property type="entry name" value="OUTER MEMBRANE PROTEIN C"/>
    <property type="match status" value="1"/>
</dbReference>
<keyword evidence="5 8" id="KW-0798">TonB box</keyword>
<comment type="similarity">
    <text evidence="8">Belongs to the TonB-dependent receptor family.</text>
</comment>
<dbReference type="PROSITE" id="PS51257">
    <property type="entry name" value="PROKAR_LIPOPROTEIN"/>
    <property type="match status" value="1"/>
</dbReference>
<dbReference type="GO" id="GO:0015344">
    <property type="term" value="F:siderophore uptake transmembrane transporter activity"/>
    <property type="evidence" value="ECO:0007669"/>
    <property type="project" value="TreeGrafter"/>
</dbReference>
<dbReference type="Pfam" id="PF00593">
    <property type="entry name" value="TonB_dep_Rec_b-barrel"/>
    <property type="match status" value="1"/>
</dbReference>
<organism evidence="12 13">
    <name type="scientific">Arcticibacter tournemirensis</name>
    <dbReference type="NCBI Taxonomy" id="699437"/>
    <lineage>
        <taxon>Bacteria</taxon>
        <taxon>Pseudomonadati</taxon>
        <taxon>Bacteroidota</taxon>
        <taxon>Sphingobacteriia</taxon>
        <taxon>Sphingobacteriales</taxon>
        <taxon>Sphingobacteriaceae</taxon>
        <taxon>Arcticibacter</taxon>
    </lineage>
</organism>
<evidence type="ECO:0000259" key="11">
    <source>
        <dbReference type="Pfam" id="PF07715"/>
    </source>
</evidence>
<proteinExistence type="inferred from homology"/>
<dbReference type="GO" id="GO:0009279">
    <property type="term" value="C:cell outer membrane"/>
    <property type="evidence" value="ECO:0007669"/>
    <property type="project" value="UniProtKB-SubCell"/>
</dbReference>
<keyword evidence="9" id="KW-0732">Signal</keyword>
<feature type="domain" description="TonB-dependent receptor-like beta-barrel" evidence="10">
    <location>
        <begin position="204"/>
        <end position="648"/>
    </location>
</feature>
<dbReference type="OrthoDB" id="9759247at2"/>
<keyword evidence="6 8" id="KW-0472">Membrane</keyword>
<dbReference type="InterPro" id="IPR012910">
    <property type="entry name" value="Plug_dom"/>
</dbReference>
<evidence type="ECO:0000256" key="1">
    <source>
        <dbReference type="ARBA" id="ARBA00004571"/>
    </source>
</evidence>
<dbReference type="GO" id="GO:0044718">
    <property type="term" value="P:siderophore transmembrane transport"/>
    <property type="evidence" value="ECO:0007669"/>
    <property type="project" value="TreeGrafter"/>
</dbReference>
<keyword evidence="3" id="KW-1134">Transmembrane beta strand</keyword>
<protein>
    <submittedName>
        <fullName evidence="12">TonB-dependent receptor</fullName>
    </submittedName>
</protein>
<evidence type="ECO:0000313" key="12">
    <source>
        <dbReference type="EMBL" id="KAA8482845.1"/>
    </source>
</evidence>